<protein>
    <submittedName>
        <fullName evidence="7">Sigma-70 family RNA polymerase sigma factor</fullName>
    </submittedName>
</protein>
<evidence type="ECO:0000256" key="3">
    <source>
        <dbReference type="ARBA" id="ARBA00023082"/>
    </source>
</evidence>
<sequence length="183" mass="20949">MNQELVPLEDLLSKTASGDRIAFKTLYERSSAKLFGVILRILKNREKSEDVLQDVFLKIWQKAGSYDPAYGRPITWMATIARNRAIDIIRATRPETTVDEPGDEEEIFRLGGQDAQQVGFEDLETLRICLGEMKSDVRQYVLLAYYEGYSREELAERFDAPIGTIKTRLRRGLLALRTCLEKA</sequence>
<dbReference type="InterPro" id="IPR014284">
    <property type="entry name" value="RNA_pol_sigma-70_dom"/>
</dbReference>
<evidence type="ECO:0000256" key="1">
    <source>
        <dbReference type="ARBA" id="ARBA00010641"/>
    </source>
</evidence>
<keyword evidence="8" id="KW-1185">Reference proteome</keyword>
<dbReference type="PANTHER" id="PTHR43133:SF62">
    <property type="entry name" value="RNA POLYMERASE SIGMA FACTOR SIGZ"/>
    <property type="match status" value="1"/>
</dbReference>
<dbReference type="InterPro" id="IPR013249">
    <property type="entry name" value="RNA_pol_sigma70_r4_t2"/>
</dbReference>
<dbReference type="EMBL" id="JBHTJV010000003">
    <property type="protein sequence ID" value="MFD0916124.1"/>
    <property type="molecule type" value="Genomic_DNA"/>
</dbReference>
<dbReference type="InterPro" id="IPR013324">
    <property type="entry name" value="RNA_pol_sigma_r3/r4-like"/>
</dbReference>
<dbReference type="Gene3D" id="1.10.1740.10">
    <property type="match status" value="1"/>
</dbReference>
<evidence type="ECO:0000256" key="4">
    <source>
        <dbReference type="ARBA" id="ARBA00023163"/>
    </source>
</evidence>
<feature type="domain" description="RNA polymerase sigma-70 region 2" evidence="5">
    <location>
        <begin position="26"/>
        <end position="93"/>
    </location>
</feature>
<dbReference type="SUPFAM" id="SSF88659">
    <property type="entry name" value="Sigma3 and sigma4 domains of RNA polymerase sigma factors"/>
    <property type="match status" value="1"/>
</dbReference>
<dbReference type="Gene3D" id="1.10.10.10">
    <property type="entry name" value="Winged helix-like DNA-binding domain superfamily/Winged helix DNA-binding domain"/>
    <property type="match status" value="1"/>
</dbReference>
<evidence type="ECO:0000313" key="8">
    <source>
        <dbReference type="Proteomes" id="UP001597101"/>
    </source>
</evidence>
<comment type="similarity">
    <text evidence="1">Belongs to the sigma-70 factor family. ECF subfamily.</text>
</comment>
<dbReference type="InterPro" id="IPR013325">
    <property type="entry name" value="RNA_pol_sigma_r2"/>
</dbReference>
<dbReference type="RefSeq" id="WP_377211955.1">
    <property type="nucleotide sequence ID" value="NZ_JBHTJV010000003.1"/>
</dbReference>
<reference evidence="8" key="1">
    <citation type="journal article" date="2019" name="Int. J. Syst. Evol. Microbiol.">
        <title>The Global Catalogue of Microorganisms (GCM) 10K type strain sequencing project: providing services to taxonomists for standard genome sequencing and annotation.</title>
        <authorList>
            <consortium name="The Broad Institute Genomics Platform"/>
            <consortium name="The Broad Institute Genome Sequencing Center for Infectious Disease"/>
            <person name="Wu L."/>
            <person name="Ma J."/>
        </authorList>
    </citation>
    <scope>NUCLEOTIDE SEQUENCE [LARGE SCALE GENOMIC DNA]</scope>
    <source>
        <strain evidence="8">CCUG 60023</strain>
    </source>
</reference>
<keyword evidence="3" id="KW-0731">Sigma factor</keyword>
<organism evidence="7 8">
    <name type="scientific">Pseudahrensia aquimaris</name>
    <dbReference type="NCBI Taxonomy" id="744461"/>
    <lineage>
        <taxon>Bacteria</taxon>
        <taxon>Pseudomonadati</taxon>
        <taxon>Pseudomonadota</taxon>
        <taxon>Alphaproteobacteria</taxon>
        <taxon>Hyphomicrobiales</taxon>
        <taxon>Ahrensiaceae</taxon>
        <taxon>Pseudahrensia</taxon>
    </lineage>
</organism>
<dbReference type="InterPro" id="IPR036388">
    <property type="entry name" value="WH-like_DNA-bd_sf"/>
</dbReference>
<accession>A0ABW3FH55</accession>
<dbReference type="SUPFAM" id="SSF88946">
    <property type="entry name" value="Sigma2 domain of RNA polymerase sigma factors"/>
    <property type="match status" value="1"/>
</dbReference>
<dbReference type="NCBIfam" id="TIGR02937">
    <property type="entry name" value="sigma70-ECF"/>
    <property type="match status" value="1"/>
</dbReference>
<comment type="caution">
    <text evidence="7">The sequence shown here is derived from an EMBL/GenBank/DDBJ whole genome shotgun (WGS) entry which is preliminary data.</text>
</comment>
<keyword evidence="4" id="KW-0804">Transcription</keyword>
<dbReference type="InterPro" id="IPR039425">
    <property type="entry name" value="RNA_pol_sigma-70-like"/>
</dbReference>
<name>A0ABW3FH55_9HYPH</name>
<dbReference type="Proteomes" id="UP001597101">
    <property type="component" value="Unassembled WGS sequence"/>
</dbReference>
<feature type="domain" description="RNA polymerase sigma factor 70 region 4 type 2" evidence="6">
    <location>
        <begin position="127"/>
        <end position="176"/>
    </location>
</feature>
<dbReference type="Pfam" id="PF04542">
    <property type="entry name" value="Sigma70_r2"/>
    <property type="match status" value="1"/>
</dbReference>
<dbReference type="InterPro" id="IPR007627">
    <property type="entry name" value="RNA_pol_sigma70_r2"/>
</dbReference>
<evidence type="ECO:0000259" key="6">
    <source>
        <dbReference type="Pfam" id="PF08281"/>
    </source>
</evidence>
<keyword evidence="2" id="KW-0805">Transcription regulation</keyword>
<dbReference type="PANTHER" id="PTHR43133">
    <property type="entry name" value="RNA POLYMERASE ECF-TYPE SIGMA FACTO"/>
    <property type="match status" value="1"/>
</dbReference>
<dbReference type="Pfam" id="PF08281">
    <property type="entry name" value="Sigma70_r4_2"/>
    <property type="match status" value="1"/>
</dbReference>
<proteinExistence type="inferred from homology"/>
<evidence type="ECO:0000256" key="2">
    <source>
        <dbReference type="ARBA" id="ARBA00023015"/>
    </source>
</evidence>
<evidence type="ECO:0000313" key="7">
    <source>
        <dbReference type="EMBL" id="MFD0916124.1"/>
    </source>
</evidence>
<evidence type="ECO:0000259" key="5">
    <source>
        <dbReference type="Pfam" id="PF04542"/>
    </source>
</evidence>
<gene>
    <name evidence="7" type="ORF">ACFQ14_06870</name>
</gene>